<dbReference type="PANTHER" id="PTHR47585:SF1">
    <property type="entry name" value="DUF1446 DOMAIN-CONTAINING PROTEIN"/>
    <property type="match status" value="1"/>
</dbReference>
<dbReference type="InterPro" id="IPR056362">
    <property type="entry name" value="AtuA-like_ferredoxin_dom"/>
</dbReference>
<proteinExistence type="predicted"/>
<dbReference type="OrthoDB" id="10265871at2759"/>
<dbReference type="Pfam" id="PF23544">
    <property type="entry name" value="AtuA_ferredoxin"/>
    <property type="match status" value="1"/>
</dbReference>
<evidence type="ECO:0000313" key="4">
    <source>
        <dbReference type="Proteomes" id="UP000279236"/>
    </source>
</evidence>
<evidence type="ECO:0000259" key="1">
    <source>
        <dbReference type="Pfam" id="PF07287"/>
    </source>
</evidence>
<dbReference type="PANTHER" id="PTHR47585">
    <property type="match status" value="1"/>
</dbReference>
<dbReference type="Pfam" id="PF07287">
    <property type="entry name" value="AtuA"/>
    <property type="match status" value="1"/>
</dbReference>
<dbReference type="EMBL" id="RSCE01000006">
    <property type="protein sequence ID" value="RSH82037.1"/>
    <property type="molecule type" value="Genomic_DNA"/>
</dbReference>
<evidence type="ECO:0000259" key="2">
    <source>
        <dbReference type="Pfam" id="PF23544"/>
    </source>
</evidence>
<accession>A0A427XT98</accession>
<reference evidence="3 4" key="1">
    <citation type="submission" date="2018-11" db="EMBL/GenBank/DDBJ databases">
        <title>Genome sequence of Apiotrichum porosum DSM 27194.</title>
        <authorList>
            <person name="Aliyu H."/>
            <person name="Gorte O."/>
            <person name="Ochsenreither K."/>
        </authorList>
    </citation>
    <scope>NUCLEOTIDE SEQUENCE [LARGE SCALE GENOMIC DNA]</scope>
    <source>
        <strain evidence="3 4">DSM 27194</strain>
    </source>
</reference>
<gene>
    <name evidence="3" type="ORF">EHS24_008241</name>
</gene>
<dbReference type="AlphaFoldDB" id="A0A427XT98"/>
<dbReference type="RefSeq" id="XP_028476492.1">
    <property type="nucleotide sequence ID" value="XM_028623559.1"/>
</dbReference>
<feature type="domain" description="AtuA-like ferredoxin-fold" evidence="2">
    <location>
        <begin position="497"/>
        <end position="594"/>
    </location>
</feature>
<name>A0A427XT98_9TREE</name>
<evidence type="ECO:0000313" key="3">
    <source>
        <dbReference type="EMBL" id="RSH82037.1"/>
    </source>
</evidence>
<protein>
    <recommendedName>
        <fullName evidence="5">Exopolyphosphatase</fullName>
    </recommendedName>
</protein>
<dbReference type="Proteomes" id="UP000279236">
    <property type="component" value="Unassembled WGS sequence"/>
</dbReference>
<keyword evidence="4" id="KW-1185">Reference proteome</keyword>
<organism evidence="3 4">
    <name type="scientific">Apiotrichum porosum</name>
    <dbReference type="NCBI Taxonomy" id="105984"/>
    <lineage>
        <taxon>Eukaryota</taxon>
        <taxon>Fungi</taxon>
        <taxon>Dikarya</taxon>
        <taxon>Basidiomycota</taxon>
        <taxon>Agaricomycotina</taxon>
        <taxon>Tremellomycetes</taxon>
        <taxon>Trichosporonales</taxon>
        <taxon>Trichosporonaceae</taxon>
        <taxon>Apiotrichum</taxon>
    </lineage>
</organism>
<feature type="domain" description="Acyclic terpene utilisation N-terminal" evidence="1">
    <location>
        <begin position="10"/>
        <end position="452"/>
    </location>
</feature>
<evidence type="ECO:0008006" key="5">
    <source>
        <dbReference type="Google" id="ProtNLM"/>
    </source>
</evidence>
<comment type="caution">
    <text evidence="3">The sequence shown here is derived from an EMBL/GenBank/DDBJ whole genome shotgun (WGS) entry which is preliminary data.</text>
</comment>
<dbReference type="InterPro" id="IPR010839">
    <property type="entry name" value="AtuA_N"/>
</dbReference>
<dbReference type="GeneID" id="39592784"/>
<sequence>MPSGQSQPFRIAAFSGFSGDKWTALKEQAEGSGCSVLFGDYLAEMNLATRALELRKRPDLGYEQSFLHHLRIAAPAIKQTRPKILTNAGALNPRGLAEKVARLLRDEGMSDLKVAYVEGDNIIDRLDELRAAGEDLHHLEDSSRRLDSWPLKPASANAYVGARGIVAALRAGADIVISGRCTDASPVIGAAAWWYNWSWDNYDALAGALLAGHCIECGAYVTGGNSSGFKGIKDYYNFSMGIAEIEANGTFVITKQPNLNGVVNTVTVRSQILYEIQGDVYLNPDVQALIDNIKVTGLDKDRVLVSGVRGIAPPDTTKAAICGVAGYQAETMVFATGLDIDEKFESLRVQIRNHLGTKGLDQFSVFDMTQYGTPKANPQSEADATSMMRILAQAPKIEAFGPTKNLMAFINPEGLGHFPGFQWLMDSRMCIPQPYIEYWPGRVRQAHLPLTVGFVGSDKRISVAPVTQTVPVQPQQDYDSAQAFDPNAYGPTTVGPLGWVVHARSGDKGGNANVGFFVRDQDEYDWLKALLSKKALVGLLAKDFDNNRLERVEFPGMLAVHFVIHDYLGKGVSSTVRIDCLAKSVAEFLRARHVEIPNKFLGRGKI</sequence>